<gene>
    <name evidence="2" type="ORF">M430DRAFT_32470</name>
</gene>
<evidence type="ECO:0000256" key="1">
    <source>
        <dbReference type="SAM" id="MobiDB-lite"/>
    </source>
</evidence>
<reference evidence="2 3" key="1">
    <citation type="journal article" date="2018" name="New Phytol.">
        <title>Comparative genomics and transcriptomics depict ericoid mycorrhizal fungi as versatile saprotrophs and plant mutualists.</title>
        <authorList>
            <person name="Martino E."/>
            <person name="Morin E."/>
            <person name="Grelet G.A."/>
            <person name="Kuo A."/>
            <person name="Kohler A."/>
            <person name="Daghino S."/>
            <person name="Barry K.W."/>
            <person name="Cichocki N."/>
            <person name="Clum A."/>
            <person name="Dockter R.B."/>
            <person name="Hainaut M."/>
            <person name="Kuo R.C."/>
            <person name="LaButti K."/>
            <person name="Lindahl B.D."/>
            <person name="Lindquist E.A."/>
            <person name="Lipzen A."/>
            <person name="Khouja H.R."/>
            <person name="Magnuson J."/>
            <person name="Murat C."/>
            <person name="Ohm R.A."/>
            <person name="Singer S.W."/>
            <person name="Spatafora J.W."/>
            <person name="Wang M."/>
            <person name="Veneault-Fourrey C."/>
            <person name="Henrissat B."/>
            <person name="Grigoriev I.V."/>
            <person name="Martin F.M."/>
            <person name="Perotto S."/>
        </authorList>
    </citation>
    <scope>NUCLEOTIDE SEQUENCE [LARGE SCALE GENOMIC DNA]</scope>
    <source>
        <strain evidence="2 3">ATCC 22711</strain>
    </source>
</reference>
<dbReference type="EMBL" id="KZ679006">
    <property type="protein sequence ID" value="PSS27901.1"/>
    <property type="molecule type" value="Genomic_DNA"/>
</dbReference>
<keyword evidence="3" id="KW-1185">Reference proteome</keyword>
<name>A0A2T3BET0_AMORE</name>
<feature type="region of interest" description="Disordered" evidence="1">
    <location>
        <begin position="53"/>
        <end position="72"/>
    </location>
</feature>
<sequence length="72" mass="8322">MSPLLLRPDEKQQSKSYDHLLARRSILSLKCEVISKQPNPTSTYTRPSFQMNSVQGRMHNGNMPTDHEERLP</sequence>
<organism evidence="2 3">
    <name type="scientific">Amorphotheca resinae ATCC 22711</name>
    <dbReference type="NCBI Taxonomy" id="857342"/>
    <lineage>
        <taxon>Eukaryota</taxon>
        <taxon>Fungi</taxon>
        <taxon>Dikarya</taxon>
        <taxon>Ascomycota</taxon>
        <taxon>Pezizomycotina</taxon>
        <taxon>Leotiomycetes</taxon>
        <taxon>Helotiales</taxon>
        <taxon>Amorphothecaceae</taxon>
        <taxon>Amorphotheca</taxon>
    </lineage>
</organism>
<accession>A0A2T3BET0</accession>
<dbReference type="Proteomes" id="UP000241818">
    <property type="component" value="Unassembled WGS sequence"/>
</dbReference>
<evidence type="ECO:0000313" key="2">
    <source>
        <dbReference type="EMBL" id="PSS27901.1"/>
    </source>
</evidence>
<proteinExistence type="predicted"/>
<dbReference type="InParanoid" id="A0A2T3BET0"/>
<protein>
    <submittedName>
        <fullName evidence="2">Uncharacterized protein</fullName>
    </submittedName>
</protein>
<dbReference type="RefSeq" id="XP_024725426.1">
    <property type="nucleotide sequence ID" value="XM_024866177.1"/>
</dbReference>
<dbReference type="AlphaFoldDB" id="A0A2T3BET0"/>
<evidence type="ECO:0000313" key="3">
    <source>
        <dbReference type="Proteomes" id="UP000241818"/>
    </source>
</evidence>
<dbReference type="GeneID" id="36574258"/>